<dbReference type="Proteomes" id="UP000664277">
    <property type="component" value="Unassembled WGS sequence"/>
</dbReference>
<dbReference type="SUPFAM" id="SSF56112">
    <property type="entry name" value="Protein kinase-like (PK-like)"/>
    <property type="match status" value="1"/>
</dbReference>
<dbReference type="InterPro" id="IPR011009">
    <property type="entry name" value="Kinase-like_dom_sf"/>
</dbReference>
<accession>A0A8J7PFQ1</accession>
<dbReference type="Gene3D" id="3.30.200.20">
    <property type="entry name" value="Phosphorylase Kinase, domain 1"/>
    <property type="match status" value="1"/>
</dbReference>
<feature type="non-terminal residue" evidence="2">
    <location>
        <position position="112"/>
    </location>
</feature>
<feature type="region of interest" description="Disordered" evidence="1">
    <location>
        <begin position="29"/>
        <end position="55"/>
    </location>
</feature>
<name>A0A8J7PFQ1_9BACT</name>
<dbReference type="EMBL" id="JAFLCK010000050">
    <property type="protein sequence ID" value="MBN8662711.1"/>
    <property type="molecule type" value="Genomic_DNA"/>
</dbReference>
<sequence length="112" mass="11937">MTEGNSICRVCQKERDLCACSFDMRNTVDTRNTESVDESTTAKAAPSSAPISTPSASSIAKLMGVWSDPGSDEGFSPGDILSHRYQIIRSLGGGGMSSVYQARDLKSEELLA</sequence>
<gene>
    <name evidence="2" type="ORF">J0M35_20250</name>
</gene>
<dbReference type="AlphaFoldDB" id="A0A8J7PFQ1"/>
<evidence type="ECO:0000313" key="3">
    <source>
        <dbReference type="Proteomes" id="UP000664277"/>
    </source>
</evidence>
<comment type="caution">
    <text evidence="2">The sequence shown here is derived from an EMBL/GenBank/DDBJ whole genome shotgun (WGS) entry which is preliminary data.</text>
</comment>
<feature type="compositionally biased region" description="Low complexity" evidence="1">
    <location>
        <begin position="39"/>
        <end position="55"/>
    </location>
</feature>
<proteinExistence type="predicted"/>
<reference evidence="2" key="1">
    <citation type="submission" date="2021-02" db="EMBL/GenBank/DDBJ databases">
        <title>Genome-Resolved Metagenomics of a Microbial Community Performing Photosynthetic Biological Nutrient Removal.</title>
        <authorList>
            <person name="Mcdaniel E.A."/>
        </authorList>
    </citation>
    <scope>NUCLEOTIDE SEQUENCE</scope>
    <source>
        <strain evidence="2">UWPOB_OBS1</strain>
    </source>
</reference>
<organism evidence="2 3">
    <name type="scientific">Candidatus Obscuribacter phosphatis</name>
    <dbReference type="NCBI Taxonomy" id="1906157"/>
    <lineage>
        <taxon>Bacteria</taxon>
        <taxon>Bacillati</taxon>
        <taxon>Candidatus Melainabacteria</taxon>
        <taxon>Candidatus Obscuribacterales</taxon>
        <taxon>Candidatus Obscuribacteraceae</taxon>
        <taxon>Candidatus Obscuribacter</taxon>
    </lineage>
</organism>
<evidence type="ECO:0000313" key="2">
    <source>
        <dbReference type="EMBL" id="MBN8662711.1"/>
    </source>
</evidence>
<evidence type="ECO:0000256" key="1">
    <source>
        <dbReference type="SAM" id="MobiDB-lite"/>
    </source>
</evidence>
<protein>
    <submittedName>
        <fullName evidence="2">Uncharacterized protein</fullName>
    </submittedName>
</protein>